<dbReference type="PRINTS" id="PR00368">
    <property type="entry name" value="FADPNR"/>
</dbReference>
<dbReference type="Pfam" id="PF07992">
    <property type="entry name" value="Pyr_redox_2"/>
    <property type="match status" value="2"/>
</dbReference>
<evidence type="ECO:0000256" key="4">
    <source>
        <dbReference type="SAM" id="MobiDB-lite"/>
    </source>
</evidence>
<dbReference type="InterPro" id="IPR023753">
    <property type="entry name" value="FAD/NAD-binding_dom"/>
</dbReference>
<keyword evidence="2" id="KW-0285">Flavoprotein</keyword>
<name>A0A1I0DJM7_9FIRM</name>
<sequence>MRTYAIVGFGTAGYHALKAIRRLDAGGTVDVYTNTGLAPYNPMLTTYYAGGKLSYREMFPFGSLEEIQKTCSFRCICDTVKSVAAGRTVETENGEVRTYDKILIATGASAFAPAIPGLEPERRFFMRTDEDALRLSRALEDKRVKSAVVVGASMVGIKVAELLAKRGIRTVLADLASCMFPLAAYEDVAAEIGRRVEQKGVSLRFGRTIERVELEAGEAEQRPDAACGDAGEQRPGAGCGDAGEQRPGADCGRVPEPESASPRRPRQIAVMTDGERLEADLVVLCIGTRANIGLADGGIETNRAILVNERMETSAEGIYAAGDCCAGTNIQSGERQIIGLWANANHQGTVAGINMAGGNARFEGNILHNITHFMDMDFIGFGDNRIQGETLVFGSLKQGLYLKAVCRDGRIAGVNILDSYPISGMIKNYMLRLFQEPESRLPPFQIGMLVKAGLTEEFIERLEAAVHGDQGRAAESENSVPGNGN</sequence>
<dbReference type="STRING" id="460384.SAMN05216313_104237"/>
<organism evidence="6 7">
    <name type="scientific">Enterocloster lavalensis</name>
    <dbReference type="NCBI Taxonomy" id="460384"/>
    <lineage>
        <taxon>Bacteria</taxon>
        <taxon>Bacillati</taxon>
        <taxon>Bacillota</taxon>
        <taxon>Clostridia</taxon>
        <taxon>Lachnospirales</taxon>
        <taxon>Lachnospiraceae</taxon>
        <taxon>Enterocloster</taxon>
    </lineage>
</organism>
<evidence type="ECO:0000256" key="1">
    <source>
        <dbReference type="ARBA" id="ARBA00001974"/>
    </source>
</evidence>
<dbReference type="InterPro" id="IPR036188">
    <property type="entry name" value="FAD/NAD-bd_sf"/>
</dbReference>
<dbReference type="SUPFAM" id="SSF51905">
    <property type="entry name" value="FAD/NAD(P)-binding domain"/>
    <property type="match status" value="1"/>
</dbReference>
<dbReference type="PANTHER" id="PTHR43429:SF3">
    <property type="entry name" value="NITRITE REDUCTASE [NAD(P)H]"/>
    <property type="match status" value="1"/>
</dbReference>
<keyword evidence="3" id="KW-0274">FAD</keyword>
<feature type="region of interest" description="Disordered" evidence="4">
    <location>
        <begin position="217"/>
        <end position="266"/>
    </location>
</feature>
<dbReference type="EMBL" id="FOIM01000004">
    <property type="protein sequence ID" value="SET32671.1"/>
    <property type="molecule type" value="Genomic_DNA"/>
</dbReference>
<reference evidence="7" key="1">
    <citation type="submission" date="2016-10" db="EMBL/GenBank/DDBJ databases">
        <authorList>
            <person name="Varghese N."/>
            <person name="Submissions S."/>
        </authorList>
    </citation>
    <scope>NUCLEOTIDE SEQUENCE [LARGE SCALE GENOMIC DNA]</scope>
    <source>
        <strain evidence="7">NLAE-zl-G277</strain>
    </source>
</reference>
<evidence type="ECO:0000313" key="6">
    <source>
        <dbReference type="EMBL" id="SET32671.1"/>
    </source>
</evidence>
<gene>
    <name evidence="6" type="ORF">SAMN05216313_104237</name>
</gene>
<dbReference type="Gene3D" id="3.50.50.60">
    <property type="entry name" value="FAD/NAD(P)-binding domain"/>
    <property type="match status" value="3"/>
</dbReference>
<accession>A0A1I0DJM7</accession>
<evidence type="ECO:0000313" key="7">
    <source>
        <dbReference type="Proteomes" id="UP000198508"/>
    </source>
</evidence>
<evidence type="ECO:0000259" key="5">
    <source>
        <dbReference type="Pfam" id="PF07992"/>
    </source>
</evidence>
<dbReference type="InterPro" id="IPR050260">
    <property type="entry name" value="FAD-bd_OxRdtase"/>
</dbReference>
<protein>
    <submittedName>
        <fullName evidence="6">Pyridine nucleotide-disulphide oxidoreductase</fullName>
    </submittedName>
</protein>
<evidence type="ECO:0000256" key="3">
    <source>
        <dbReference type="ARBA" id="ARBA00022827"/>
    </source>
</evidence>
<proteinExistence type="predicted"/>
<comment type="cofactor">
    <cofactor evidence="1">
        <name>FAD</name>
        <dbReference type="ChEBI" id="CHEBI:57692"/>
    </cofactor>
</comment>
<dbReference type="PANTHER" id="PTHR43429">
    <property type="entry name" value="PYRIDINE NUCLEOTIDE-DISULFIDE OXIDOREDUCTASE DOMAIN-CONTAINING"/>
    <property type="match status" value="1"/>
</dbReference>
<dbReference type="Proteomes" id="UP000198508">
    <property type="component" value="Unassembled WGS sequence"/>
</dbReference>
<dbReference type="GO" id="GO:0016491">
    <property type="term" value="F:oxidoreductase activity"/>
    <property type="evidence" value="ECO:0007669"/>
    <property type="project" value="InterPro"/>
</dbReference>
<dbReference type="RefSeq" id="WP_092361550.1">
    <property type="nucleotide sequence ID" value="NZ_DAINWJ010000015.1"/>
</dbReference>
<keyword evidence="7" id="KW-1185">Reference proteome</keyword>
<evidence type="ECO:0000256" key="2">
    <source>
        <dbReference type="ARBA" id="ARBA00022630"/>
    </source>
</evidence>
<feature type="domain" description="FAD/NAD(P)-binding" evidence="5">
    <location>
        <begin position="269"/>
        <end position="348"/>
    </location>
</feature>
<dbReference type="AlphaFoldDB" id="A0A1I0DJM7"/>
<feature type="domain" description="FAD/NAD(P)-binding" evidence="5">
    <location>
        <begin position="4"/>
        <end position="217"/>
    </location>
</feature>